<dbReference type="Pfam" id="PF10551">
    <property type="entry name" value="MULE"/>
    <property type="match status" value="1"/>
</dbReference>
<accession>A0A9R1VD29</accession>
<dbReference type="PANTHER" id="PTHR31973:SF190">
    <property type="entry name" value="MULE TRANSPOSASE DOMAIN-CONTAINING PROTEIN"/>
    <property type="match status" value="1"/>
</dbReference>
<evidence type="ECO:0000256" key="1">
    <source>
        <dbReference type="SAM" id="MobiDB-lite"/>
    </source>
</evidence>
<evidence type="ECO:0000259" key="2">
    <source>
        <dbReference type="Pfam" id="PF10551"/>
    </source>
</evidence>
<name>A0A9R1VD29_LACSA</name>
<organism evidence="3 4">
    <name type="scientific">Lactuca sativa</name>
    <name type="common">Garden lettuce</name>
    <dbReference type="NCBI Taxonomy" id="4236"/>
    <lineage>
        <taxon>Eukaryota</taxon>
        <taxon>Viridiplantae</taxon>
        <taxon>Streptophyta</taxon>
        <taxon>Embryophyta</taxon>
        <taxon>Tracheophyta</taxon>
        <taxon>Spermatophyta</taxon>
        <taxon>Magnoliopsida</taxon>
        <taxon>eudicotyledons</taxon>
        <taxon>Gunneridae</taxon>
        <taxon>Pentapetalae</taxon>
        <taxon>asterids</taxon>
        <taxon>campanulids</taxon>
        <taxon>Asterales</taxon>
        <taxon>Asteraceae</taxon>
        <taxon>Cichorioideae</taxon>
        <taxon>Cichorieae</taxon>
        <taxon>Lactucinae</taxon>
        <taxon>Lactuca</taxon>
    </lineage>
</organism>
<evidence type="ECO:0000313" key="3">
    <source>
        <dbReference type="EMBL" id="KAJ0202493.1"/>
    </source>
</evidence>
<feature type="region of interest" description="Disordered" evidence="1">
    <location>
        <begin position="361"/>
        <end position="404"/>
    </location>
</feature>
<dbReference type="EMBL" id="NBSK02000006">
    <property type="protein sequence ID" value="KAJ0202493.1"/>
    <property type="molecule type" value="Genomic_DNA"/>
</dbReference>
<proteinExistence type="predicted"/>
<comment type="caution">
    <text evidence="3">The sequence shown here is derived from an EMBL/GenBank/DDBJ whole genome shotgun (WGS) entry which is preliminary data.</text>
</comment>
<gene>
    <name evidence="3" type="ORF">LSAT_V11C600298830</name>
</gene>
<evidence type="ECO:0000313" key="4">
    <source>
        <dbReference type="Proteomes" id="UP000235145"/>
    </source>
</evidence>
<sequence length="485" mass="54280">MVDTWQALFSKKWAALQEELQMDLELSISRTKLQTNNLGTIVKLEVCNEPNPDVETRIFKRMYICLGTLKLGFKSGKKELLGLDGCFLKGPHPGQILTPVGLDSNNVIYLLAYAVVEADTTSSWTWFLECLGGDLDLDASCNFTFGIILAIAKVFPNAEHRWCLRHIHENMKLQRRGDEFRDHLWRCATNTSIRHFERAMNEFKDFSAEAHEWLSKVPPVHWARSHFIGRAHSDCLLNNLCEVFNSKLEHGRDKPIITCLEYIRVYLMKRHGIVQKEINKCKMILTPTTTTILDTIKTAVSKYRALFCGSGKYQVTGMMFDQYVGRPNKKKRRAIDEPTNQSTNLSRKFLTVTCSKCHYKGHDSRTCKGQGGSSQRAVGGSSQGGVGRSSKDAGCGTSQGSVGGSSKAVVGGFLSKLGITSTTLWHIGLSTHPRNGQLRSFRAQDQNRLPGLRSVQDVTLTATLPHVQITILGRDESFDFSEMVA</sequence>
<protein>
    <recommendedName>
        <fullName evidence="2">MULE transposase domain-containing protein</fullName>
    </recommendedName>
</protein>
<dbReference type="InterPro" id="IPR018289">
    <property type="entry name" value="MULE_transposase_dom"/>
</dbReference>
<reference evidence="3 4" key="1">
    <citation type="journal article" date="2017" name="Nat. Commun.">
        <title>Genome assembly with in vitro proximity ligation data and whole-genome triplication in lettuce.</title>
        <authorList>
            <person name="Reyes-Chin-Wo S."/>
            <person name="Wang Z."/>
            <person name="Yang X."/>
            <person name="Kozik A."/>
            <person name="Arikit S."/>
            <person name="Song C."/>
            <person name="Xia L."/>
            <person name="Froenicke L."/>
            <person name="Lavelle D.O."/>
            <person name="Truco M.J."/>
            <person name="Xia R."/>
            <person name="Zhu S."/>
            <person name="Xu C."/>
            <person name="Xu H."/>
            <person name="Xu X."/>
            <person name="Cox K."/>
            <person name="Korf I."/>
            <person name="Meyers B.C."/>
            <person name="Michelmore R.W."/>
        </authorList>
    </citation>
    <scope>NUCLEOTIDE SEQUENCE [LARGE SCALE GENOMIC DNA]</scope>
    <source>
        <strain evidence="4">cv. Salinas</strain>
        <tissue evidence="3">Seedlings</tissue>
    </source>
</reference>
<dbReference type="PANTHER" id="PTHR31973">
    <property type="entry name" value="POLYPROTEIN, PUTATIVE-RELATED"/>
    <property type="match status" value="1"/>
</dbReference>
<keyword evidence="4" id="KW-1185">Reference proteome</keyword>
<dbReference type="Proteomes" id="UP000235145">
    <property type="component" value="Unassembled WGS sequence"/>
</dbReference>
<dbReference type="AlphaFoldDB" id="A0A9R1VD29"/>
<feature type="domain" description="MULE transposase" evidence="2">
    <location>
        <begin position="81"/>
        <end position="170"/>
    </location>
</feature>